<dbReference type="Proteomes" id="UP000230750">
    <property type="component" value="Unassembled WGS sequence"/>
</dbReference>
<proteinExistence type="predicted"/>
<protein>
    <submittedName>
        <fullName evidence="2">Uncharacterized protein</fullName>
    </submittedName>
</protein>
<feature type="compositionally biased region" description="Polar residues" evidence="1">
    <location>
        <begin position="155"/>
        <end position="167"/>
    </location>
</feature>
<dbReference type="EMBL" id="MRZV01000786">
    <property type="protein sequence ID" value="PIK44266.1"/>
    <property type="molecule type" value="Genomic_DNA"/>
</dbReference>
<feature type="region of interest" description="Disordered" evidence="1">
    <location>
        <begin position="1"/>
        <end position="253"/>
    </location>
</feature>
<keyword evidence="3" id="KW-1185">Reference proteome</keyword>
<evidence type="ECO:0000313" key="2">
    <source>
        <dbReference type="EMBL" id="PIK44266.1"/>
    </source>
</evidence>
<comment type="caution">
    <text evidence="2">The sequence shown here is derived from an EMBL/GenBank/DDBJ whole genome shotgun (WGS) entry which is preliminary data.</text>
</comment>
<feature type="compositionally biased region" description="Basic and acidic residues" evidence="1">
    <location>
        <begin position="131"/>
        <end position="154"/>
    </location>
</feature>
<sequence length="253" mass="27674">MSIPDSATPVSSESEDESPLLGLLEGVSQGDFSSRHAVAVDERDEEEKTVDKENNVLPEQNSSDRIPERNSGDKNALQEETHPSLNAGELSCPDQQTGGDGNQKSNHEAETCDHEKHAVGDIQLSSNQVKESGDHREEISYPEKRAGDHMKQTSEDGSQILGIQNETPGRGELILDHSKEERNEGVQNGNDLLEGNKGSEDRTGAKEDTKWQSREGENGGNVFIEEKRRSEERISAKECATEQGIEGEDGDVP</sequence>
<evidence type="ECO:0000313" key="3">
    <source>
        <dbReference type="Proteomes" id="UP000230750"/>
    </source>
</evidence>
<feature type="compositionally biased region" description="Basic and acidic residues" evidence="1">
    <location>
        <begin position="65"/>
        <end position="82"/>
    </location>
</feature>
<name>A0A2G8K8D2_STIJA</name>
<gene>
    <name evidence="2" type="ORF">BSL78_18856</name>
</gene>
<accession>A0A2G8K8D2</accession>
<dbReference type="AlphaFoldDB" id="A0A2G8K8D2"/>
<feature type="compositionally biased region" description="Basic and acidic residues" evidence="1">
    <location>
        <begin position="224"/>
        <end position="240"/>
    </location>
</feature>
<feature type="compositionally biased region" description="Basic and acidic residues" evidence="1">
    <location>
        <begin position="105"/>
        <end position="119"/>
    </location>
</feature>
<reference evidence="2 3" key="1">
    <citation type="journal article" date="2017" name="PLoS Biol.">
        <title>The sea cucumber genome provides insights into morphological evolution and visceral regeneration.</title>
        <authorList>
            <person name="Zhang X."/>
            <person name="Sun L."/>
            <person name="Yuan J."/>
            <person name="Sun Y."/>
            <person name="Gao Y."/>
            <person name="Zhang L."/>
            <person name="Li S."/>
            <person name="Dai H."/>
            <person name="Hamel J.F."/>
            <person name="Liu C."/>
            <person name="Yu Y."/>
            <person name="Liu S."/>
            <person name="Lin W."/>
            <person name="Guo K."/>
            <person name="Jin S."/>
            <person name="Xu P."/>
            <person name="Storey K.B."/>
            <person name="Huan P."/>
            <person name="Zhang T."/>
            <person name="Zhou Y."/>
            <person name="Zhang J."/>
            <person name="Lin C."/>
            <person name="Li X."/>
            <person name="Xing L."/>
            <person name="Huo D."/>
            <person name="Sun M."/>
            <person name="Wang L."/>
            <person name="Mercier A."/>
            <person name="Li F."/>
            <person name="Yang H."/>
            <person name="Xiang J."/>
        </authorList>
    </citation>
    <scope>NUCLEOTIDE SEQUENCE [LARGE SCALE GENOMIC DNA]</scope>
    <source>
        <strain evidence="2">Shaxun</strain>
        <tissue evidence="2">Muscle</tissue>
    </source>
</reference>
<feature type="compositionally biased region" description="Basic and acidic residues" evidence="1">
    <location>
        <begin position="197"/>
        <end position="217"/>
    </location>
</feature>
<evidence type="ECO:0000256" key="1">
    <source>
        <dbReference type="SAM" id="MobiDB-lite"/>
    </source>
</evidence>
<feature type="compositionally biased region" description="Basic and acidic residues" evidence="1">
    <location>
        <begin position="173"/>
        <end position="184"/>
    </location>
</feature>
<organism evidence="2 3">
    <name type="scientific">Stichopus japonicus</name>
    <name type="common">Sea cucumber</name>
    <dbReference type="NCBI Taxonomy" id="307972"/>
    <lineage>
        <taxon>Eukaryota</taxon>
        <taxon>Metazoa</taxon>
        <taxon>Echinodermata</taxon>
        <taxon>Eleutherozoa</taxon>
        <taxon>Echinozoa</taxon>
        <taxon>Holothuroidea</taxon>
        <taxon>Aspidochirotacea</taxon>
        <taxon>Aspidochirotida</taxon>
        <taxon>Stichopodidae</taxon>
        <taxon>Apostichopus</taxon>
    </lineage>
</organism>